<proteinExistence type="inferred from homology"/>
<evidence type="ECO:0000313" key="12">
    <source>
        <dbReference type="Proteomes" id="UP000184389"/>
    </source>
</evidence>
<keyword evidence="5 10" id="KW-0443">Lipid metabolism</keyword>
<dbReference type="UniPathway" id="UPA00085"/>
<keyword evidence="7 10" id="KW-1208">Phospholipid metabolism</keyword>
<dbReference type="Pfam" id="PF02504">
    <property type="entry name" value="FA_synthesis"/>
    <property type="match status" value="1"/>
</dbReference>
<protein>
    <recommendedName>
        <fullName evidence="8 10">Phosphate acyltransferase</fullName>
        <ecNumber evidence="8 10">2.3.1.274</ecNumber>
    </recommendedName>
    <alternativeName>
        <fullName evidence="10">Acyl-ACP phosphotransacylase</fullName>
    </alternativeName>
    <alternativeName>
        <fullName evidence="10">Acyl-[acyl-carrier-protein]--phosphate acyltransferase</fullName>
    </alternativeName>
    <alternativeName>
        <fullName evidence="10">Phosphate-acyl-ACP acyltransferase</fullName>
    </alternativeName>
</protein>
<dbReference type="STRING" id="1123281.SAMN02745180_01893"/>
<evidence type="ECO:0000313" key="11">
    <source>
        <dbReference type="EMBL" id="SHI04698.1"/>
    </source>
</evidence>
<dbReference type="EMBL" id="FQXR01000008">
    <property type="protein sequence ID" value="SHI04698.1"/>
    <property type="molecule type" value="Genomic_DNA"/>
</dbReference>
<dbReference type="GO" id="GO:0005737">
    <property type="term" value="C:cytoplasm"/>
    <property type="evidence" value="ECO:0007669"/>
    <property type="project" value="UniProtKB-SubCell"/>
</dbReference>
<gene>
    <name evidence="10" type="primary">plsX</name>
    <name evidence="11" type="ORF">SAMN02745180_01893</name>
</gene>
<dbReference type="RefSeq" id="WP_072744549.1">
    <property type="nucleotide sequence ID" value="NZ_FQXR01000008.1"/>
</dbReference>
<keyword evidence="11" id="KW-0012">Acyltransferase</keyword>
<dbReference type="GO" id="GO:0008654">
    <property type="term" value="P:phospholipid biosynthetic process"/>
    <property type="evidence" value="ECO:0007669"/>
    <property type="project" value="UniProtKB-KW"/>
</dbReference>
<comment type="pathway">
    <text evidence="10">Lipid metabolism; phospholipid metabolism.</text>
</comment>
<keyword evidence="12" id="KW-1185">Reference proteome</keyword>
<dbReference type="InterPro" id="IPR012281">
    <property type="entry name" value="Phospholipid_synth_PlsX-like"/>
</dbReference>
<evidence type="ECO:0000256" key="6">
    <source>
        <dbReference type="ARBA" id="ARBA00023209"/>
    </source>
</evidence>
<evidence type="ECO:0000256" key="4">
    <source>
        <dbReference type="ARBA" id="ARBA00022679"/>
    </source>
</evidence>
<evidence type="ECO:0000256" key="3">
    <source>
        <dbReference type="ARBA" id="ARBA00022516"/>
    </source>
</evidence>
<dbReference type="HAMAP" id="MF_00019">
    <property type="entry name" value="PlsX"/>
    <property type="match status" value="1"/>
</dbReference>
<keyword evidence="2 10" id="KW-0963">Cytoplasm</keyword>
<comment type="function">
    <text evidence="10">Catalyzes the reversible formation of acyl-phosphate (acyl-PO(4)) from acyl-[acyl-carrier-protein] (acyl-ACP). This enzyme utilizes acyl-ACP as fatty acyl donor, but not acyl-CoA.</text>
</comment>
<dbReference type="NCBIfam" id="TIGR00182">
    <property type="entry name" value="plsX"/>
    <property type="match status" value="1"/>
</dbReference>
<keyword evidence="3 10" id="KW-0444">Lipid biosynthesis</keyword>
<comment type="catalytic activity">
    <reaction evidence="1 10">
        <text>a fatty acyl-[ACP] + phosphate = an acyl phosphate + holo-[ACP]</text>
        <dbReference type="Rhea" id="RHEA:42292"/>
        <dbReference type="Rhea" id="RHEA-COMP:9685"/>
        <dbReference type="Rhea" id="RHEA-COMP:14125"/>
        <dbReference type="ChEBI" id="CHEBI:43474"/>
        <dbReference type="ChEBI" id="CHEBI:59918"/>
        <dbReference type="ChEBI" id="CHEBI:64479"/>
        <dbReference type="ChEBI" id="CHEBI:138651"/>
        <dbReference type="EC" id="2.3.1.274"/>
    </reaction>
</comment>
<evidence type="ECO:0000256" key="1">
    <source>
        <dbReference type="ARBA" id="ARBA00001232"/>
    </source>
</evidence>
<dbReference type="EC" id="2.3.1.274" evidence="8 10"/>
<keyword evidence="4 10" id="KW-0808">Transferase</keyword>
<dbReference type="SUPFAM" id="SSF53659">
    <property type="entry name" value="Isocitrate/Isopropylmalate dehydrogenase-like"/>
    <property type="match status" value="1"/>
</dbReference>
<keyword evidence="6 10" id="KW-0594">Phospholipid biosynthesis</keyword>
<dbReference type="Proteomes" id="UP000184389">
    <property type="component" value="Unassembled WGS sequence"/>
</dbReference>
<evidence type="ECO:0000256" key="2">
    <source>
        <dbReference type="ARBA" id="ARBA00022490"/>
    </source>
</evidence>
<evidence type="ECO:0000256" key="7">
    <source>
        <dbReference type="ARBA" id="ARBA00023264"/>
    </source>
</evidence>
<evidence type="ECO:0000256" key="5">
    <source>
        <dbReference type="ARBA" id="ARBA00023098"/>
    </source>
</evidence>
<sequence length="331" mass="35896">MKIVVDSMGGDNGVKEVVRGSIDAVNELGVDIALVGKKDILENELHKNNYHGNKIEIIHADEVIQNDESPAIAIRKKKNSSMVVGLNSLKEGTGDAFISAGNTGALLAGGIFIVKRIKDIERAAIVSIYPTKNGVSILLDAGANVDSKPEYLEQFAIMGSVYCEKVLRIASPKVGLVNVGAEKEKGNILVKEAYNLLENANINFYGNVEARDIPEGIVDVIVCDGFVGNVILKLTEGLGQSIFSTLKEQFAENFSSKLGALLLKSQLKEFKQRFDYREYGGAPLLGLKKPVIKAHGSSDALAFKNAIRQAKIMVEEDVINKIELDINNIEI</sequence>
<comment type="subcellular location">
    <subcellularLocation>
        <location evidence="10">Cytoplasm</location>
    </subcellularLocation>
    <text evidence="10">Associated with the membrane possibly through PlsY.</text>
</comment>
<evidence type="ECO:0000256" key="9">
    <source>
        <dbReference type="ARBA" id="ARBA00046608"/>
    </source>
</evidence>
<comment type="similarity">
    <text evidence="10">Belongs to the PlsX family.</text>
</comment>
<accession>A0A1M5XYR9</accession>
<dbReference type="InterPro" id="IPR003664">
    <property type="entry name" value="FA_synthesis"/>
</dbReference>
<comment type="subunit">
    <text evidence="9 10">Homodimer. Probably interacts with PlsY.</text>
</comment>
<dbReference type="PANTHER" id="PTHR30100">
    <property type="entry name" value="FATTY ACID/PHOSPHOLIPID SYNTHESIS PROTEIN PLSX"/>
    <property type="match status" value="1"/>
</dbReference>
<organism evidence="11 12">
    <name type="scientific">Sporanaerobacter acetigenes DSM 13106</name>
    <dbReference type="NCBI Taxonomy" id="1123281"/>
    <lineage>
        <taxon>Bacteria</taxon>
        <taxon>Bacillati</taxon>
        <taxon>Bacillota</taxon>
        <taxon>Tissierellia</taxon>
        <taxon>Tissierellales</taxon>
        <taxon>Sporanaerobacteraceae</taxon>
        <taxon>Sporanaerobacter</taxon>
    </lineage>
</organism>
<evidence type="ECO:0000256" key="10">
    <source>
        <dbReference type="HAMAP-Rule" id="MF_00019"/>
    </source>
</evidence>
<dbReference type="GO" id="GO:0043811">
    <property type="term" value="F:phosphate:acyl-[acyl carrier protein] acyltransferase activity"/>
    <property type="evidence" value="ECO:0007669"/>
    <property type="project" value="UniProtKB-UniRule"/>
</dbReference>
<evidence type="ECO:0000256" key="8">
    <source>
        <dbReference type="ARBA" id="ARBA00024069"/>
    </source>
</evidence>
<dbReference type="OrthoDB" id="9806408at2"/>
<reference evidence="11 12" key="1">
    <citation type="submission" date="2016-11" db="EMBL/GenBank/DDBJ databases">
        <authorList>
            <person name="Jaros S."/>
            <person name="Januszkiewicz K."/>
            <person name="Wedrychowicz H."/>
        </authorList>
    </citation>
    <scope>NUCLEOTIDE SEQUENCE [LARGE SCALE GENOMIC DNA]</scope>
    <source>
        <strain evidence="11 12">DSM 13106</strain>
    </source>
</reference>
<dbReference type="PANTHER" id="PTHR30100:SF1">
    <property type="entry name" value="PHOSPHATE ACYLTRANSFERASE"/>
    <property type="match status" value="1"/>
</dbReference>
<dbReference type="Gene3D" id="3.40.718.10">
    <property type="entry name" value="Isopropylmalate Dehydrogenase"/>
    <property type="match status" value="1"/>
</dbReference>
<dbReference type="PIRSF" id="PIRSF002465">
    <property type="entry name" value="Phsphlp_syn_PlsX"/>
    <property type="match status" value="1"/>
</dbReference>
<dbReference type="AlphaFoldDB" id="A0A1M5XYR9"/>
<dbReference type="GO" id="GO:0006633">
    <property type="term" value="P:fatty acid biosynthetic process"/>
    <property type="evidence" value="ECO:0007669"/>
    <property type="project" value="UniProtKB-UniRule"/>
</dbReference>
<name>A0A1M5XYR9_9FIRM</name>